<dbReference type="InterPro" id="IPR036397">
    <property type="entry name" value="RNaseH_sf"/>
</dbReference>
<dbReference type="GO" id="GO:0003676">
    <property type="term" value="F:nucleic acid binding"/>
    <property type="evidence" value="ECO:0007669"/>
    <property type="project" value="InterPro"/>
</dbReference>
<dbReference type="InterPro" id="IPR012337">
    <property type="entry name" value="RNaseH-like_sf"/>
</dbReference>
<dbReference type="GO" id="GO:0031251">
    <property type="term" value="C:PAN complex"/>
    <property type="evidence" value="ECO:0007669"/>
    <property type="project" value="TreeGrafter"/>
</dbReference>
<dbReference type="Proteomes" id="UP000028840">
    <property type="component" value="Unassembled WGS sequence"/>
</dbReference>
<dbReference type="GO" id="GO:0000289">
    <property type="term" value="P:nuclear-transcribed mRNA poly(A) tail shortening"/>
    <property type="evidence" value="ECO:0007669"/>
    <property type="project" value="TreeGrafter"/>
</dbReference>
<dbReference type="PANTHER" id="PTHR15728:SF0">
    <property type="entry name" value="PAN2-PAN3 DEADENYLATION COMPLEX CATALYTIC SUBUNIT PAN2"/>
    <property type="match status" value="1"/>
</dbReference>
<protein>
    <submittedName>
        <fullName evidence="2">Exonuclease</fullName>
        <ecNumber evidence="2">3.1.13.4</ecNumber>
    </submittedName>
</protein>
<name>A0A086QF61_TOXGO</name>
<dbReference type="AlphaFoldDB" id="A0A086QF61"/>
<keyword evidence="2" id="KW-0269">Exonuclease</keyword>
<dbReference type="SUPFAM" id="SSF53098">
    <property type="entry name" value="Ribonuclease H-like"/>
    <property type="match status" value="1"/>
</dbReference>
<evidence type="ECO:0000259" key="1">
    <source>
        <dbReference type="Pfam" id="PF00929"/>
    </source>
</evidence>
<keyword evidence="2" id="KW-0540">Nuclease</keyword>
<dbReference type="GO" id="GO:0000932">
    <property type="term" value="C:P-body"/>
    <property type="evidence" value="ECO:0007669"/>
    <property type="project" value="TreeGrafter"/>
</dbReference>
<organism evidence="2 3">
    <name type="scientific">Toxoplasma gondii VAND</name>
    <dbReference type="NCBI Taxonomy" id="933077"/>
    <lineage>
        <taxon>Eukaryota</taxon>
        <taxon>Sar</taxon>
        <taxon>Alveolata</taxon>
        <taxon>Apicomplexa</taxon>
        <taxon>Conoidasida</taxon>
        <taxon>Coccidia</taxon>
        <taxon>Eucoccidiorida</taxon>
        <taxon>Eimeriorina</taxon>
        <taxon>Sarcocystidae</taxon>
        <taxon>Toxoplasma</taxon>
    </lineage>
</organism>
<gene>
    <name evidence="2" type="ORF">TGVAND_232360C</name>
</gene>
<dbReference type="EMBL" id="AEYJ02000303">
    <property type="protein sequence ID" value="KFH11243.1"/>
    <property type="molecule type" value="Genomic_DNA"/>
</dbReference>
<evidence type="ECO:0000313" key="2">
    <source>
        <dbReference type="EMBL" id="KFH11243.1"/>
    </source>
</evidence>
<sequence>MLCIRVKLFDGLRFSFVGHGLSQDFRIINLFVPSSQIIDTVELFRLPGRRLLSLKFLAAHLLDLRIQQTTHDSVEDARSALLLYSEEGKYPGV</sequence>
<dbReference type="VEuPathDB" id="ToxoDB:TGVAND_232360C"/>
<dbReference type="InterPro" id="IPR013520">
    <property type="entry name" value="Ribonucl_H"/>
</dbReference>
<dbReference type="GO" id="GO:0004535">
    <property type="term" value="F:poly(A)-specific ribonuclease activity"/>
    <property type="evidence" value="ECO:0007669"/>
    <property type="project" value="UniProtKB-EC"/>
</dbReference>
<reference evidence="2 3" key="1">
    <citation type="submission" date="2014-08" db="EMBL/GenBank/DDBJ databases">
        <authorList>
            <person name="Sibley D."/>
            <person name="Venepally P."/>
            <person name="Karamycheva S."/>
            <person name="Hadjithomas M."/>
            <person name="Khan A."/>
            <person name="Brunk B."/>
            <person name="Roos D."/>
            <person name="Caler E."/>
            <person name="Lorenzi H."/>
        </authorList>
    </citation>
    <scope>NUCLEOTIDE SEQUENCE [LARGE SCALE GENOMIC DNA]</scope>
    <source>
        <strain evidence="2 3">VAND</strain>
    </source>
</reference>
<comment type="caution">
    <text evidence="2">The sequence shown here is derived from an EMBL/GenBank/DDBJ whole genome shotgun (WGS) entry which is preliminary data.</text>
</comment>
<dbReference type="Pfam" id="PF00929">
    <property type="entry name" value="RNase_T"/>
    <property type="match status" value="1"/>
</dbReference>
<evidence type="ECO:0000313" key="3">
    <source>
        <dbReference type="Proteomes" id="UP000028840"/>
    </source>
</evidence>
<dbReference type="Gene3D" id="3.30.420.10">
    <property type="entry name" value="Ribonuclease H-like superfamily/Ribonuclease H"/>
    <property type="match status" value="1"/>
</dbReference>
<accession>A0A086QF61</accession>
<dbReference type="EC" id="3.1.13.4" evidence="2"/>
<dbReference type="PANTHER" id="PTHR15728">
    <property type="entry name" value="DEADENYLATION COMPLEX CATALYTIC SUBUNIT PAN2"/>
    <property type="match status" value="1"/>
</dbReference>
<proteinExistence type="predicted"/>
<dbReference type="InterPro" id="IPR050785">
    <property type="entry name" value="PAN2-PAN3_catalytic_subunit"/>
</dbReference>
<reference evidence="2 3" key="2">
    <citation type="journal article" date="2015" name="Eukaryot. Cell">
        <title>Genetic mapping reveals that sinefungin resistance in Toxoplasma gondii is controlled by a putative amino acid transporter locus that can be used as a negative selectable marker.</title>
        <authorList>
            <person name="Behnke M.S."/>
            <person name="Khan A."/>
            <person name="Sibley L.D."/>
        </authorList>
    </citation>
    <scope>NUCLEOTIDE SEQUENCE [LARGE SCALE GENOMIC DNA]</scope>
    <source>
        <strain evidence="2 3">VAND</strain>
    </source>
</reference>
<feature type="domain" description="Exonuclease" evidence="1">
    <location>
        <begin position="13"/>
        <end position="83"/>
    </location>
</feature>
<keyword evidence="2" id="KW-0378">Hydrolase</keyword>